<evidence type="ECO:0000313" key="2">
    <source>
        <dbReference type="EMBL" id="CAK8677900.1"/>
    </source>
</evidence>
<keyword evidence="1" id="KW-0812">Transmembrane</keyword>
<evidence type="ECO:0000256" key="1">
    <source>
        <dbReference type="SAM" id="Phobius"/>
    </source>
</evidence>
<accession>A0ABP0FDY3</accession>
<sequence length="135" mass="15673">MDNNSTSVQIYDGSFFGKDSINPLAALACAVALLLGFFVVYVTIGQKWCPTRYRWHRVHRQDRLPSELRRVRNPSGLAHTRGNSQRFRTECRRWREPAIFHDSPPTYAQVISGHFPTPRKNEELFKDVEVQTEIL</sequence>
<dbReference type="Proteomes" id="UP001642483">
    <property type="component" value="Unassembled WGS sequence"/>
</dbReference>
<keyword evidence="3" id="KW-1185">Reference proteome</keyword>
<evidence type="ECO:0000313" key="3">
    <source>
        <dbReference type="Proteomes" id="UP001642483"/>
    </source>
</evidence>
<keyword evidence="1" id="KW-1133">Transmembrane helix</keyword>
<reference evidence="2 3" key="1">
    <citation type="submission" date="2024-02" db="EMBL/GenBank/DDBJ databases">
        <authorList>
            <person name="Daric V."/>
            <person name="Darras S."/>
        </authorList>
    </citation>
    <scope>NUCLEOTIDE SEQUENCE [LARGE SCALE GENOMIC DNA]</scope>
</reference>
<gene>
    <name evidence="2" type="ORF">CVLEPA_LOCUS7886</name>
</gene>
<comment type="caution">
    <text evidence="2">The sequence shown here is derived from an EMBL/GenBank/DDBJ whole genome shotgun (WGS) entry which is preliminary data.</text>
</comment>
<name>A0ABP0FDY3_CLALP</name>
<dbReference type="EMBL" id="CAWYQH010000046">
    <property type="protein sequence ID" value="CAK8677900.1"/>
    <property type="molecule type" value="Genomic_DNA"/>
</dbReference>
<keyword evidence="1" id="KW-0472">Membrane</keyword>
<feature type="transmembrane region" description="Helical" evidence="1">
    <location>
        <begin position="24"/>
        <end position="44"/>
    </location>
</feature>
<proteinExistence type="predicted"/>
<protein>
    <submittedName>
        <fullName evidence="2">Uncharacterized protein</fullName>
    </submittedName>
</protein>
<organism evidence="2 3">
    <name type="scientific">Clavelina lepadiformis</name>
    <name type="common">Light-bulb sea squirt</name>
    <name type="synonym">Ascidia lepadiformis</name>
    <dbReference type="NCBI Taxonomy" id="159417"/>
    <lineage>
        <taxon>Eukaryota</taxon>
        <taxon>Metazoa</taxon>
        <taxon>Chordata</taxon>
        <taxon>Tunicata</taxon>
        <taxon>Ascidiacea</taxon>
        <taxon>Aplousobranchia</taxon>
        <taxon>Clavelinidae</taxon>
        <taxon>Clavelina</taxon>
    </lineage>
</organism>